<feature type="region of interest" description="Disordered" evidence="12">
    <location>
        <begin position="452"/>
        <end position="477"/>
    </location>
</feature>
<evidence type="ECO:0000256" key="6">
    <source>
        <dbReference type="ARBA" id="ARBA00023054"/>
    </source>
</evidence>
<evidence type="ECO:0000313" key="15">
    <source>
        <dbReference type="RefSeq" id="XP_033794984.1"/>
    </source>
</evidence>
<evidence type="ECO:0000256" key="4">
    <source>
        <dbReference type="ARBA" id="ARBA00022490"/>
    </source>
</evidence>
<keyword evidence="13" id="KW-1185">Reference proteome</keyword>
<dbReference type="AlphaFoldDB" id="A0A6P8R895"/>
<dbReference type="RefSeq" id="XP_033794983.1">
    <property type="nucleotide sequence ID" value="XM_033939092.1"/>
</dbReference>
<keyword evidence="6" id="KW-0175">Coiled coil</keyword>
<evidence type="ECO:0000256" key="5">
    <source>
        <dbReference type="ARBA" id="ARBA00022794"/>
    </source>
</evidence>
<comment type="subcellular location">
    <subcellularLocation>
        <location evidence="2">Cytoplasm</location>
        <location evidence="2">Cytoskeleton</location>
        <location evidence="2">Cilium basal body</location>
    </subcellularLocation>
    <subcellularLocation>
        <location evidence="1">Cytoplasm</location>
        <location evidence="1">Cytoskeleton</location>
        <location evidence="1">Microtubule organizing center</location>
        <location evidence="1">Centrosome</location>
        <location evidence="1">Centriole</location>
    </subcellularLocation>
</comment>
<evidence type="ECO:0000313" key="14">
    <source>
        <dbReference type="RefSeq" id="XP_033794983.1"/>
    </source>
</evidence>
<evidence type="ECO:0000313" key="17">
    <source>
        <dbReference type="RefSeq" id="XP_033794986.1"/>
    </source>
</evidence>
<evidence type="ECO:0000256" key="12">
    <source>
        <dbReference type="SAM" id="MobiDB-lite"/>
    </source>
</evidence>
<dbReference type="RefSeq" id="XP_033794986.1">
    <property type="nucleotide sequence ID" value="XM_033939095.1"/>
</dbReference>
<name>A0A6P8R895_GEOSA</name>
<dbReference type="Pfam" id="PF10595">
    <property type="entry name" value="FAM161A_B"/>
    <property type="match status" value="1"/>
</dbReference>
<evidence type="ECO:0000313" key="22">
    <source>
        <dbReference type="RefSeq" id="XP_033794991.1"/>
    </source>
</evidence>
<dbReference type="RefSeq" id="XP_033794984.1">
    <property type="nucleotide sequence ID" value="XM_033939093.1"/>
</dbReference>
<dbReference type="GO" id="GO:0044782">
    <property type="term" value="P:cilium organization"/>
    <property type="evidence" value="ECO:0007669"/>
    <property type="project" value="TreeGrafter"/>
</dbReference>
<dbReference type="GO" id="GO:0005814">
    <property type="term" value="C:centriole"/>
    <property type="evidence" value="ECO:0007669"/>
    <property type="project" value="UniProtKB-SubCell"/>
</dbReference>
<accession>A0A6P8R895</accession>
<evidence type="ECO:0000256" key="9">
    <source>
        <dbReference type="ARBA" id="ARBA00023273"/>
    </source>
</evidence>
<evidence type="ECO:0000313" key="20">
    <source>
        <dbReference type="RefSeq" id="XP_033794989.1"/>
    </source>
</evidence>
<proteinExistence type="inferred from homology"/>
<evidence type="ECO:0000256" key="11">
    <source>
        <dbReference type="ARBA" id="ARBA00039949"/>
    </source>
</evidence>
<keyword evidence="7" id="KW-0969">Cilium</keyword>
<reference evidence="14 15" key="1">
    <citation type="submission" date="2025-04" db="UniProtKB">
        <authorList>
            <consortium name="RefSeq"/>
        </authorList>
    </citation>
    <scope>IDENTIFICATION</scope>
</reference>
<dbReference type="InterPro" id="IPR019579">
    <property type="entry name" value="FAM161A/B"/>
</dbReference>
<evidence type="ECO:0000256" key="2">
    <source>
        <dbReference type="ARBA" id="ARBA00004120"/>
    </source>
</evidence>
<comment type="function">
    <text evidence="10">Involved in ciliogenesis.</text>
</comment>
<evidence type="ECO:0000256" key="7">
    <source>
        <dbReference type="ARBA" id="ARBA00023069"/>
    </source>
</evidence>
<evidence type="ECO:0000313" key="21">
    <source>
        <dbReference type="RefSeq" id="XP_033794990.1"/>
    </source>
</evidence>
<dbReference type="RefSeq" id="XP_033794987.1">
    <property type="nucleotide sequence ID" value="XM_033939096.1"/>
</dbReference>
<protein>
    <recommendedName>
        <fullName evidence="11">Protein FAM161A</fullName>
    </recommendedName>
</protein>
<dbReference type="PANTHER" id="PTHR21501">
    <property type="entry name" value="PROTEIN FAM-161"/>
    <property type="match status" value="1"/>
</dbReference>
<dbReference type="RefSeq" id="XP_033794988.1">
    <property type="nucleotide sequence ID" value="XM_033939097.1"/>
</dbReference>
<dbReference type="GO" id="GO:0032391">
    <property type="term" value="C:photoreceptor connecting cilium"/>
    <property type="evidence" value="ECO:0007669"/>
    <property type="project" value="TreeGrafter"/>
</dbReference>
<feature type="compositionally biased region" description="Low complexity" evidence="12">
    <location>
        <begin position="103"/>
        <end position="116"/>
    </location>
</feature>
<comment type="similarity">
    <text evidence="3">Belongs to the FAM161 family.</text>
</comment>
<evidence type="ECO:0000313" key="13">
    <source>
        <dbReference type="Proteomes" id="UP000515159"/>
    </source>
</evidence>
<evidence type="ECO:0000313" key="19">
    <source>
        <dbReference type="RefSeq" id="XP_033794988.1"/>
    </source>
</evidence>
<evidence type="ECO:0000313" key="16">
    <source>
        <dbReference type="RefSeq" id="XP_033794985.1"/>
    </source>
</evidence>
<keyword evidence="4" id="KW-0963">Cytoplasm</keyword>
<dbReference type="RefSeq" id="XP_033794990.1">
    <property type="nucleotide sequence ID" value="XM_033939099.1"/>
</dbReference>
<evidence type="ECO:0000256" key="10">
    <source>
        <dbReference type="ARBA" id="ARBA00037165"/>
    </source>
</evidence>
<keyword evidence="5" id="KW-0970">Cilium biogenesis/degradation</keyword>
<dbReference type="KEGG" id="gsh:117357878"/>
<dbReference type="GO" id="GO:0036064">
    <property type="term" value="C:ciliary basal body"/>
    <property type="evidence" value="ECO:0007669"/>
    <property type="project" value="TreeGrafter"/>
</dbReference>
<dbReference type="RefSeq" id="XP_033794985.1">
    <property type="nucleotide sequence ID" value="XM_033939094.1"/>
</dbReference>
<feature type="compositionally biased region" description="Polar residues" evidence="12">
    <location>
        <begin position="452"/>
        <end position="464"/>
    </location>
</feature>
<dbReference type="CTD" id="84140"/>
<dbReference type="GeneID" id="117357878"/>
<evidence type="ECO:0000256" key="8">
    <source>
        <dbReference type="ARBA" id="ARBA00023212"/>
    </source>
</evidence>
<dbReference type="OrthoDB" id="2150121at2759"/>
<gene>
    <name evidence="14 15 16 17 18 19 20 21 22" type="primary">FAM161A</name>
</gene>
<evidence type="ECO:0000313" key="18">
    <source>
        <dbReference type="RefSeq" id="XP_033794987.1"/>
    </source>
</evidence>
<keyword evidence="9" id="KW-0966">Cell projection</keyword>
<dbReference type="PANTHER" id="PTHR21501:SF3">
    <property type="entry name" value="PROTEIN FAM161A"/>
    <property type="match status" value="1"/>
</dbReference>
<feature type="region of interest" description="Disordered" evidence="12">
    <location>
        <begin position="81"/>
        <end position="130"/>
    </location>
</feature>
<dbReference type="RefSeq" id="XP_033794989.1">
    <property type="nucleotide sequence ID" value="XM_033939098.1"/>
</dbReference>
<sequence length="553" mass="64749">MNSESDSESEHSLHEKKNWYGEEDYVDISKMWYSNREYYMQLEKLKNAHIMVMAQLEKMYQNKLHLKGVLPLENKENIGNGVYRSNSEKSSLEQAVLPKSTTESDVNSPVSSSLSNDHSDELTDEENDGENGVLTSAQLKILKMWHGFSVDDYTQRRWSVFSRSSKFKYKRKANNWSKRITVPEPFQMTIREATKKQLKVKSKSEVELENSLMKKQLEEEAECQKQFRANPIPESVFFPLYHEIKERNEERRKFVKDRSKEILLASQVPFKFIEREEQKKEMKKLQLVAPKKKTETFKAKPVPKSVYNPAISERLKENNLYRAIQTQMRAQELLQSSVPPSMLTSRCPSGERKSKCCKSKEELNRKPQINLQVPDFEVLHRKFQKQLHQRKNAKQVTICEPFYLHTLGIPSRKEKIIKDIKIDEDKRKETRWPYMTPRQKPQIRSSNIGISPWSALQSEPPRTTESTKRRQQAVSIAKNRGRNCHIEETRVFKMAVVVVRKSIPKTMEMIKSTWNSRVVMMKLVGIDSSVCSCLLRFIIGERETNNFESNEPS</sequence>
<dbReference type="Proteomes" id="UP000515159">
    <property type="component" value="Chromosome 3"/>
</dbReference>
<evidence type="ECO:0000256" key="3">
    <source>
        <dbReference type="ARBA" id="ARBA00006663"/>
    </source>
</evidence>
<dbReference type="InterPro" id="IPR051655">
    <property type="entry name" value="FAM161"/>
</dbReference>
<keyword evidence="8" id="KW-0206">Cytoskeleton</keyword>
<organism evidence="13 17">
    <name type="scientific">Geotrypetes seraphini</name>
    <name type="common">Gaboon caecilian</name>
    <name type="synonym">Caecilia seraphini</name>
    <dbReference type="NCBI Taxonomy" id="260995"/>
    <lineage>
        <taxon>Eukaryota</taxon>
        <taxon>Metazoa</taxon>
        <taxon>Chordata</taxon>
        <taxon>Craniata</taxon>
        <taxon>Vertebrata</taxon>
        <taxon>Euteleostomi</taxon>
        <taxon>Amphibia</taxon>
        <taxon>Gymnophiona</taxon>
        <taxon>Geotrypetes</taxon>
    </lineage>
</organism>
<evidence type="ECO:0000256" key="1">
    <source>
        <dbReference type="ARBA" id="ARBA00004114"/>
    </source>
</evidence>
<dbReference type="RefSeq" id="XP_033794991.1">
    <property type="nucleotide sequence ID" value="XM_033939100.1"/>
</dbReference>